<protein>
    <recommendedName>
        <fullName evidence="6">Glycosyltransferase 61 catalytic domain-containing protein</fullName>
    </recommendedName>
</protein>
<gene>
    <name evidence="7" type="ORF">AXF42_Ash011829</name>
</gene>
<dbReference type="GO" id="GO:0016763">
    <property type="term" value="F:pentosyltransferase activity"/>
    <property type="evidence" value="ECO:0007669"/>
    <property type="project" value="UniProtKB-ARBA"/>
</dbReference>
<evidence type="ECO:0000256" key="1">
    <source>
        <dbReference type="ARBA" id="ARBA00004323"/>
    </source>
</evidence>
<evidence type="ECO:0000256" key="2">
    <source>
        <dbReference type="ARBA" id="ARBA00004881"/>
    </source>
</evidence>
<evidence type="ECO:0000259" key="6">
    <source>
        <dbReference type="Pfam" id="PF04577"/>
    </source>
</evidence>
<evidence type="ECO:0000313" key="7">
    <source>
        <dbReference type="EMBL" id="PKA59705.1"/>
    </source>
</evidence>
<dbReference type="InterPro" id="IPR007657">
    <property type="entry name" value="Glycosyltransferase_61"/>
</dbReference>
<evidence type="ECO:0000256" key="3">
    <source>
        <dbReference type="ARBA" id="ARBA00022676"/>
    </source>
</evidence>
<name>A0A2I0AVY2_9ASPA</name>
<dbReference type="PANTHER" id="PTHR20961:SF5">
    <property type="entry name" value="GLYCOSYLTRANSFERASE-RELATED"/>
    <property type="match status" value="1"/>
</dbReference>
<dbReference type="EMBL" id="KZ451944">
    <property type="protein sequence ID" value="PKA59705.1"/>
    <property type="molecule type" value="Genomic_DNA"/>
</dbReference>
<evidence type="ECO:0000256" key="5">
    <source>
        <dbReference type="ARBA" id="ARBA00023180"/>
    </source>
</evidence>
<evidence type="ECO:0000256" key="4">
    <source>
        <dbReference type="ARBA" id="ARBA00022679"/>
    </source>
</evidence>
<organism evidence="7 8">
    <name type="scientific">Apostasia shenzhenica</name>
    <dbReference type="NCBI Taxonomy" id="1088818"/>
    <lineage>
        <taxon>Eukaryota</taxon>
        <taxon>Viridiplantae</taxon>
        <taxon>Streptophyta</taxon>
        <taxon>Embryophyta</taxon>
        <taxon>Tracheophyta</taxon>
        <taxon>Spermatophyta</taxon>
        <taxon>Magnoliopsida</taxon>
        <taxon>Liliopsida</taxon>
        <taxon>Asparagales</taxon>
        <taxon>Orchidaceae</taxon>
        <taxon>Apostasioideae</taxon>
        <taxon>Apostasia</taxon>
    </lineage>
</organism>
<dbReference type="AlphaFoldDB" id="A0A2I0AVY2"/>
<dbReference type="GO" id="GO:0000139">
    <property type="term" value="C:Golgi membrane"/>
    <property type="evidence" value="ECO:0007669"/>
    <property type="project" value="UniProtKB-SubCell"/>
</dbReference>
<feature type="domain" description="Glycosyltransferase 61 catalytic" evidence="6">
    <location>
        <begin position="87"/>
        <end position="161"/>
    </location>
</feature>
<comment type="subcellular location">
    <subcellularLocation>
        <location evidence="1">Golgi apparatus membrane</location>
        <topology evidence="1">Single-pass type II membrane protein</topology>
    </subcellularLocation>
</comment>
<dbReference type="STRING" id="1088818.A0A2I0AVY2"/>
<sequence length="179" mass="19470">MGYFCASVEGGRPSALASPLSSPSHFFSSSLSLFPVLYYQAAVGLMSATLIKNYVIVGPMQLCTTTARCGEKKCVCVQPKKSGGKPRLLVRLRKRSRELIYRGEVVQMAEELGFRAVVAGAEVAKNITRYSSLVNSVDALLGVHGAGLTNMVFLPARAAVIQIVPWGRHWRGRDEVLRV</sequence>
<accession>A0A2I0AVY2</accession>
<dbReference type="PANTHER" id="PTHR20961">
    <property type="entry name" value="GLYCOSYLTRANSFERASE"/>
    <property type="match status" value="1"/>
</dbReference>
<dbReference type="Proteomes" id="UP000236161">
    <property type="component" value="Unassembled WGS sequence"/>
</dbReference>
<dbReference type="Pfam" id="PF04577">
    <property type="entry name" value="Glyco_transf_61"/>
    <property type="match status" value="1"/>
</dbReference>
<evidence type="ECO:0000313" key="8">
    <source>
        <dbReference type="Proteomes" id="UP000236161"/>
    </source>
</evidence>
<keyword evidence="8" id="KW-1185">Reference proteome</keyword>
<keyword evidence="4" id="KW-0808">Transferase</keyword>
<keyword evidence="3" id="KW-0328">Glycosyltransferase</keyword>
<proteinExistence type="predicted"/>
<dbReference type="OrthoDB" id="689111at2759"/>
<comment type="pathway">
    <text evidence="2">Glycan metabolism.</text>
</comment>
<dbReference type="InterPro" id="IPR049625">
    <property type="entry name" value="Glyco_transf_61_cat"/>
</dbReference>
<keyword evidence="5" id="KW-0325">Glycoprotein</keyword>
<reference evidence="7 8" key="1">
    <citation type="journal article" date="2017" name="Nature">
        <title>The Apostasia genome and the evolution of orchids.</title>
        <authorList>
            <person name="Zhang G.Q."/>
            <person name="Liu K.W."/>
            <person name="Li Z."/>
            <person name="Lohaus R."/>
            <person name="Hsiao Y.Y."/>
            <person name="Niu S.C."/>
            <person name="Wang J.Y."/>
            <person name="Lin Y.C."/>
            <person name="Xu Q."/>
            <person name="Chen L.J."/>
            <person name="Yoshida K."/>
            <person name="Fujiwara S."/>
            <person name="Wang Z.W."/>
            <person name="Zhang Y.Q."/>
            <person name="Mitsuda N."/>
            <person name="Wang M."/>
            <person name="Liu G.H."/>
            <person name="Pecoraro L."/>
            <person name="Huang H.X."/>
            <person name="Xiao X.J."/>
            <person name="Lin M."/>
            <person name="Wu X.Y."/>
            <person name="Wu W.L."/>
            <person name="Chen Y.Y."/>
            <person name="Chang S.B."/>
            <person name="Sakamoto S."/>
            <person name="Ohme-Takagi M."/>
            <person name="Yagi M."/>
            <person name="Zeng S.J."/>
            <person name="Shen C.Y."/>
            <person name="Yeh C.M."/>
            <person name="Luo Y.B."/>
            <person name="Tsai W.C."/>
            <person name="Van de Peer Y."/>
            <person name="Liu Z.J."/>
        </authorList>
    </citation>
    <scope>NUCLEOTIDE SEQUENCE [LARGE SCALE GENOMIC DNA]</scope>
    <source>
        <strain evidence="8">cv. Shenzhen</strain>
        <tissue evidence="7">Stem</tissue>
    </source>
</reference>